<sequence length="341" mass="40128">MQDYKYFSDDNPYCDPPDIFELFQFYNQYFFEGILVTCTVKWSTRMTLCAGKQFFLSKGTCKYEGQKSCTITLSEPLLKFRSNDELKSTLLHEMIHAYLFITKPSEAFINEGHGPAFLEKMNFINQVTGLELSVYHQFHDEVDRCRNHIWRCNGRCQQKPPFFGYVKRAINRPPGKTDYWFQKHQEECGGIFEKISQPEKKQPQKKVQKKKKSNDVKQEKMIKLSNFFQNEQIYAKFQINQKEIAVEFLMVLNSLLNFELFNQKLESIISCLKETYQQNIEKFNIKKLINIKQSLEKCNNITILKCSKEVGEQMKILSISVRTNGCPPQVSILMQLNKLLK</sequence>
<dbReference type="InParanoid" id="A0BYE9"/>
<dbReference type="InterPro" id="IPR044245">
    <property type="entry name" value="Spartan"/>
</dbReference>
<dbReference type="EMBL" id="CT868027">
    <property type="protein sequence ID" value="CAK63566.1"/>
    <property type="molecule type" value="Genomic_DNA"/>
</dbReference>
<dbReference type="InterPro" id="IPR055220">
    <property type="entry name" value="SPRTN_ZBD"/>
</dbReference>
<accession>A0BYE9</accession>
<dbReference type="GO" id="GO:0031593">
    <property type="term" value="F:polyubiquitin modification-dependent protein binding"/>
    <property type="evidence" value="ECO:0000318"/>
    <property type="project" value="GO_Central"/>
</dbReference>
<dbReference type="STRING" id="5888.A0BYE9"/>
<dbReference type="OrthoDB" id="5236983at2759"/>
<dbReference type="SMART" id="SM00731">
    <property type="entry name" value="SprT"/>
    <property type="match status" value="1"/>
</dbReference>
<gene>
    <name evidence="4" type="ORF">GSPATT00033419001</name>
</gene>
<evidence type="ECO:0000256" key="1">
    <source>
        <dbReference type="ARBA" id="ARBA00004123"/>
    </source>
</evidence>
<dbReference type="InterPro" id="IPR006640">
    <property type="entry name" value="SprT-like_domain"/>
</dbReference>
<dbReference type="AlphaFoldDB" id="A0BYE9"/>
<dbReference type="GeneID" id="5016748"/>
<evidence type="ECO:0000256" key="2">
    <source>
        <dbReference type="ARBA" id="ARBA00023242"/>
    </source>
</evidence>
<reference evidence="4 5" key="1">
    <citation type="journal article" date="2006" name="Nature">
        <title>Global trends of whole-genome duplications revealed by the ciliate Paramecium tetraurelia.</title>
        <authorList>
            <consortium name="Genoscope"/>
            <person name="Aury J.-M."/>
            <person name="Jaillon O."/>
            <person name="Duret L."/>
            <person name="Noel B."/>
            <person name="Jubin C."/>
            <person name="Porcel B.M."/>
            <person name="Segurens B."/>
            <person name="Daubin V."/>
            <person name="Anthouard V."/>
            <person name="Aiach N."/>
            <person name="Arnaiz O."/>
            <person name="Billaut A."/>
            <person name="Beisson J."/>
            <person name="Blanc I."/>
            <person name="Bouhouche K."/>
            <person name="Camara F."/>
            <person name="Duharcourt S."/>
            <person name="Guigo R."/>
            <person name="Gogendeau D."/>
            <person name="Katinka M."/>
            <person name="Keller A.-M."/>
            <person name="Kissmehl R."/>
            <person name="Klotz C."/>
            <person name="Koll F."/>
            <person name="Le Moue A."/>
            <person name="Lepere C."/>
            <person name="Malinsky S."/>
            <person name="Nowacki M."/>
            <person name="Nowak J.K."/>
            <person name="Plattner H."/>
            <person name="Poulain J."/>
            <person name="Ruiz F."/>
            <person name="Serrano V."/>
            <person name="Zagulski M."/>
            <person name="Dessen P."/>
            <person name="Betermier M."/>
            <person name="Weissenbach J."/>
            <person name="Scarpelli C."/>
            <person name="Schachter V."/>
            <person name="Sperling L."/>
            <person name="Meyer E."/>
            <person name="Cohen J."/>
            <person name="Wincker P."/>
        </authorList>
    </citation>
    <scope>NUCLEOTIDE SEQUENCE [LARGE SCALE GENOMIC DNA]</scope>
    <source>
        <strain evidence="4 5">Stock d4-2</strain>
    </source>
</reference>
<dbReference type="PANTHER" id="PTHR21220:SF0">
    <property type="entry name" value="DNA-DEPENDENT METALLOPROTEASE SPRTN"/>
    <property type="match status" value="1"/>
</dbReference>
<dbReference type="PANTHER" id="PTHR21220">
    <property type="entry name" value="DNA-DEPENDENT METALLOPROTEASE SPRTN"/>
    <property type="match status" value="1"/>
</dbReference>
<dbReference type="Pfam" id="PF10263">
    <property type="entry name" value="SprT-like"/>
    <property type="match status" value="1"/>
</dbReference>
<dbReference type="eggNOG" id="KOG3931">
    <property type="taxonomic scope" value="Eukaryota"/>
</dbReference>
<evidence type="ECO:0000259" key="3">
    <source>
        <dbReference type="SMART" id="SM00731"/>
    </source>
</evidence>
<dbReference type="GO" id="GO:0006974">
    <property type="term" value="P:DNA damage response"/>
    <property type="evidence" value="ECO:0000318"/>
    <property type="project" value="GO_Central"/>
</dbReference>
<dbReference type="KEGG" id="ptm:GSPATT00033419001"/>
<dbReference type="GO" id="GO:0003697">
    <property type="term" value="F:single-stranded DNA binding"/>
    <property type="evidence" value="ECO:0007669"/>
    <property type="project" value="InterPro"/>
</dbReference>
<keyword evidence="5" id="KW-1185">Reference proteome</keyword>
<dbReference type="GO" id="GO:0005634">
    <property type="term" value="C:nucleus"/>
    <property type="evidence" value="ECO:0000318"/>
    <property type="project" value="GO_Central"/>
</dbReference>
<evidence type="ECO:0000313" key="5">
    <source>
        <dbReference type="Proteomes" id="UP000000600"/>
    </source>
</evidence>
<dbReference type="GO" id="GO:0004222">
    <property type="term" value="F:metalloendopeptidase activity"/>
    <property type="evidence" value="ECO:0007669"/>
    <property type="project" value="InterPro"/>
</dbReference>
<evidence type="ECO:0000313" key="4">
    <source>
        <dbReference type="EMBL" id="CAK63566.1"/>
    </source>
</evidence>
<proteinExistence type="predicted"/>
<feature type="domain" description="SprT-like" evidence="3">
    <location>
        <begin position="17"/>
        <end position="195"/>
    </location>
</feature>
<comment type="subcellular location">
    <subcellularLocation>
        <location evidence="1">Nucleus</location>
    </subcellularLocation>
</comment>
<dbReference type="Proteomes" id="UP000000600">
    <property type="component" value="Unassembled WGS sequence"/>
</dbReference>
<dbReference type="OMA" id="NITILKC"/>
<keyword evidence="2" id="KW-0539">Nucleus</keyword>
<name>A0BYE9_PARTE</name>
<dbReference type="HOGENOM" id="CLU_814976_0_0_1"/>
<dbReference type="RefSeq" id="XP_001430964.1">
    <property type="nucleotide sequence ID" value="XM_001430927.1"/>
</dbReference>
<dbReference type="Pfam" id="PF22934">
    <property type="entry name" value="SPRTN_ZBD"/>
    <property type="match status" value="1"/>
</dbReference>
<protein>
    <recommendedName>
        <fullName evidence="3">SprT-like domain-containing protein</fullName>
    </recommendedName>
</protein>
<organism evidence="4 5">
    <name type="scientific">Paramecium tetraurelia</name>
    <dbReference type="NCBI Taxonomy" id="5888"/>
    <lineage>
        <taxon>Eukaryota</taxon>
        <taxon>Sar</taxon>
        <taxon>Alveolata</taxon>
        <taxon>Ciliophora</taxon>
        <taxon>Intramacronucleata</taxon>
        <taxon>Oligohymenophorea</taxon>
        <taxon>Peniculida</taxon>
        <taxon>Parameciidae</taxon>
        <taxon>Paramecium</taxon>
    </lineage>
</organism>